<dbReference type="NCBIfam" id="NF000907">
    <property type="entry name" value="PRK00087.1"/>
    <property type="match status" value="1"/>
</dbReference>
<protein>
    <recommendedName>
        <fullName evidence="5">4-hydroxy-3-methylbut-2-enyl diphosphate reductase</fullName>
        <shortName evidence="5">HMBPP reductase</shortName>
        <ecNumber evidence="5">1.17.7.4</ecNumber>
    </recommendedName>
</protein>
<dbReference type="GO" id="GO:0046872">
    <property type="term" value="F:metal ion binding"/>
    <property type="evidence" value="ECO:0007669"/>
    <property type="project" value="UniProtKB-KW"/>
</dbReference>
<feature type="binding site" evidence="5">
    <location>
        <position position="223"/>
    </location>
    <ligand>
        <name>isopentenyl diphosphate</name>
        <dbReference type="ChEBI" id="CHEBI:128769"/>
    </ligand>
</feature>
<feature type="binding site" evidence="5">
    <location>
        <position position="223"/>
    </location>
    <ligand>
        <name>dimethylallyl diphosphate</name>
        <dbReference type="ChEBI" id="CHEBI:57623"/>
    </ligand>
</feature>
<keyword evidence="5" id="KW-0414">Isoprene biosynthesis</keyword>
<keyword evidence="4 5" id="KW-0411">Iron-sulfur</keyword>
<dbReference type="CDD" id="cd05687">
    <property type="entry name" value="S1_RPS1_repeat_ec1_hs1"/>
    <property type="match status" value="1"/>
</dbReference>
<dbReference type="Gene3D" id="3.40.50.11270">
    <property type="match status" value="1"/>
</dbReference>
<organism evidence="8 9">
    <name type="scientific">Faecalispora sporosphaeroides</name>
    <dbReference type="NCBI Taxonomy" id="1549"/>
    <lineage>
        <taxon>Bacteria</taxon>
        <taxon>Bacillati</taxon>
        <taxon>Bacillota</taxon>
        <taxon>Clostridia</taxon>
        <taxon>Eubacteriales</taxon>
        <taxon>Oscillospiraceae</taxon>
        <taxon>Faecalispora</taxon>
    </lineage>
</organism>
<feature type="binding site" evidence="5">
    <location>
        <position position="40"/>
    </location>
    <ligand>
        <name>(2E)-4-hydroxy-3-methylbut-2-enyl diphosphate</name>
        <dbReference type="ChEBI" id="CHEBI:128753"/>
    </ligand>
</feature>
<comment type="similarity">
    <text evidence="5">Belongs to the IspH family.</text>
</comment>
<comment type="catalytic activity">
    <reaction evidence="5">
        <text>dimethylallyl diphosphate + 2 oxidized [2Fe-2S]-[ferredoxin] + H2O = (2E)-4-hydroxy-3-methylbut-2-enyl diphosphate + 2 reduced [2Fe-2S]-[ferredoxin] + 2 H(+)</text>
        <dbReference type="Rhea" id="RHEA:24825"/>
        <dbReference type="Rhea" id="RHEA-COMP:10000"/>
        <dbReference type="Rhea" id="RHEA-COMP:10001"/>
        <dbReference type="ChEBI" id="CHEBI:15377"/>
        <dbReference type="ChEBI" id="CHEBI:15378"/>
        <dbReference type="ChEBI" id="CHEBI:33737"/>
        <dbReference type="ChEBI" id="CHEBI:33738"/>
        <dbReference type="ChEBI" id="CHEBI:57623"/>
        <dbReference type="ChEBI" id="CHEBI:128753"/>
        <dbReference type="EC" id="1.17.7.4"/>
    </reaction>
</comment>
<dbReference type="GO" id="GO:0019288">
    <property type="term" value="P:isopentenyl diphosphate biosynthetic process, methylerythritol 4-phosphate pathway"/>
    <property type="evidence" value="ECO:0007669"/>
    <property type="project" value="UniProtKB-UniRule"/>
</dbReference>
<dbReference type="SMART" id="SM00316">
    <property type="entry name" value="S1"/>
    <property type="match status" value="4"/>
</dbReference>
<keyword evidence="8" id="KW-0687">Ribonucleoprotein</keyword>
<dbReference type="NCBIfam" id="TIGR00216">
    <property type="entry name" value="ispH_lytB"/>
    <property type="match status" value="1"/>
</dbReference>
<dbReference type="HAMAP" id="MF_00191">
    <property type="entry name" value="IspH"/>
    <property type="match status" value="1"/>
</dbReference>
<dbReference type="PRINTS" id="PR00681">
    <property type="entry name" value="RIBOSOMALS1"/>
</dbReference>
<feature type="binding site" evidence="5">
    <location>
        <position position="73"/>
    </location>
    <ligand>
        <name>dimethylallyl diphosphate</name>
        <dbReference type="ChEBI" id="CHEBI:57623"/>
    </ligand>
</feature>
<dbReference type="CDD" id="cd04465">
    <property type="entry name" value="S1_RPS1_repeat_ec2_hs2"/>
    <property type="match status" value="1"/>
</dbReference>
<dbReference type="PANTHER" id="PTHR30426">
    <property type="entry name" value="4-HYDROXY-3-METHYLBUT-2-ENYL DIPHOSPHATE REDUCTASE"/>
    <property type="match status" value="1"/>
</dbReference>
<dbReference type="PANTHER" id="PTHR30426:SF0">
    <property type="entry name" value="4-HYDROXY-3-METHYLBUT-2-ENYL DIPHOSPHATE REDUCTASE"/>
    <property type="match status" value="1"/>
</dbReference>
<feature type="binding site" evidence="5">
    <location>
        <position position="123"/>
    </location>
    <ligand>
        <name>isopentenyl diphosphate</name>
        <dbReference type="ChEBI" id="CHEBI:128769"/>
    </ligand>
</feature>
<dbReference type="Pfam" id="PF02401">
    <property type="entry name" value="LYTB"/>
    <property type="match status" value="1"/>
</dbReference>
<name>A0A928KQF9_9FIRM</name>
<feature type="region of interest" description="Disordered" evidence="6">
    <location>
        <begin position="644"/>
        <end position="666"/>
    </location>
</feature>
<evidence type="ECO:0000313" key="8">
    <source>
        <dbReference type="EMBL" id="MBE6832853.1"/>
    </source>
</evidence>
<feature type="domain" description="S1 motif" evidence="7">
    <location>
        <begin position="312"/>
        <end position="381"/>
    </location>
</feature>
<dbReference type="GO" id="GO:0003729">
    <property type="term" value="F:mRNA binding"/>
    <property type="evidence" value="ECO:0007669"/>
    <property type="project" value="UniProtKB-ARBA"/>
</dbReference>
<dbReference type="Gene3D" id="3.40.1010.20">
    <property type="entry name" value="4-hydroxy-3-methylbut-2-enyl diphosphate reductase, catalytic domain"/>
    <property type="match status" value="2"/>
</dbReference>
<feature type="binding site" evidence="5">
    <location>
        <position position="223"/>
    </location>
    <ligand>
        <name>(2E)-4-hydroxy-3-methylbut-2-enyl diphosphate</name>
        <dbReference type="ChEBI" id="CHEBI:128753"/>
    </ligand>
</feature>
<comment type="cofactor">
    <cofactor evidence="5">
        <name>[4Fe-4S] cluster</name>
        <dbReference type="ChEBI" id="CHEBI:49883"/>
    </cofactor>
    <text evidence="5">Binds 1 [4Fe-4S] cluster per subunit.</text>
</comment>
<feature type="active site" description="Proton donor" evidence="5">
    <location>
        <position position="125"/>
    </location>
</feature>
<dbReference type="GO" id="GO:0051745">
    <property type="term" value="F:4-hydroxy-3-methylbut-2-enyl diphosphate reductase activity"/>
    <property type="evidence" value="ECO:0007669"/>
    <property type="project" value="UniProtKB-UniRule"/>
</dbReference>
<dbReference type="SUPFAM" id="SSF50249">
    <property type="entry name" value="Nucleic acid-binding proteins"/>
    <property type="match status" value="4"/>
</dbReference>
<dbReference type="GO" id="GO:0005737">
    <property type="term" value="C:cytoplasm"/>
    <property type="evidence" value="ECO:0007669"/>
    <property type="project" value="UniProtKB-ARBA"/>
</dbReference>
<evidence type="ECO:0000256" key="2">
    <source>
        <dbReference type="ARBA" id="ARBA00022723"/>
    </source>
</evidence>
<dbReference type="Proteomes" id="UP000754750">
    <property type="component" value="Unassembled WGS sequence"/>
</dbReference>
<feature type="binding site" evidence="5">
    <location>
        <position position="73"/>
    </location>
    <ligand>
        <name>(2E)-4-hydroxy-3-methylbut-2-enyl diphosphate</name>
        <dbReference type="ChEBI" id="CHEBI:128753"/>
    </ligand>
</feature>
<dbReference type="EMBL" id="SVNY01000002">
    <property type="protein sequence ID" value="MBE6832853.1"/>
    <property type="molecule type" value="Genomic_DNA"/>
</dbReference>
<dbReference type="InterPro" id="IPR035104">
    <property type="entry name" value="Ribosomal_protein_S1-like"/>
</dbReference>
<keyword evidence="2 5" id="KW-0479">Metal-binding</keyword>
<evidence type="ECO:0000256" key="5">
    <source>
        <dbReference type="HAMAP-Rule" id="MF_00191"/>
    </source>
</evidence>
<dbReference type="GO" id="GO:0050992">
    <property type="term" value="P:dimethylallyl diphosphate biosynthetic process"/>
    <property type="evidence" value="ECO:0007669"/>
    <property type="project" value="UniProtKB-UniRule"/>
</dbReference>
<feature type="binding site" evidence="5">
    <location>
        <position position="40"/>
    </location>
    <ligand>
        <name>dimethylallyl diphosphate</name>
        <dbReference type="ChEBI" id="CHEBI:57623"/>
    </ligand>
</feature>
<feature type="binding site" evidence="5">
    <location>
        <position position="224"/>
    </location>
    <ligand>
        <name>dimethylallyl diphosphate</name>
        <dbReference type="ChEBI" id="CHEBI:57623"/>
    </ligand>
</feature>
<dbReference type="GO" id="GO:0051539">
    <property type="term" value="F:4 iron, 4 sulfur cluster binding"/>
    <property type="evidence" value="ECO:0007669"/>
    <property type="project" value="UniProtKB-UniRule"/>
</dbReference>
<feature type="binding site" evidence="5">
    <location>
        <position position="225"/>
    </location>
    <ligand>
        <name>(2E)-4-hydroxy-3-methylbut-2-enyl diphosphate</name>
        <dbReference type="ChEBI" id="CHEBI:128753"/>
    </ligand>
</feature>
<reference evidence="8" key="1">
    <citation type="submission" date="2019-04" db="EMBL/GenBank/DDBJ databases">
        <title>Evolution of Biomass-Degrading Anaerobic Consortia Revealed by Metagenomics.</title>
        <authorList>
            <person name="Peng X."/>
        </authorList>
    </citation>
    <scope>NUCLEOTIDE SEQUENCE</scope>
    <source>
        <strain evidence="8">SIG551</strain>
    </source>
</reference>
<dbReference type="InterPro" id="IPR003029">
    <property type="entry name" value="S1_domain"/>
</dbReference>
<feature type="binding site" evidence="5">
    <location>
        <position position="123"/>
    </location>
    <ligand>
        <name>dimethylallyl diphosphate</name>
        <dbReference type="ChEBI" id="CHEBI:57623"/>
    </ligand>
</feature>
<feature type="binding site" evidence="5">
    <location>
        <position position="73"/>
    </location>
    <ligand>
        <name>isopentenyl diphosphate</name>
        <dbReference type="ChEBI" id="CHEBI:128769"/>
    </ligand>
</feature>
<dbReference type="CDD" id="cd05688">
    <property type="entry name" value="S1_RPS1_repeat_ec3"/>
    <property type="match status" value="1"/>
</dbReference>
<feature type="domain" description="S1 motif" evidence="7">
    <location>
        <begin position="399"/>
        <end position="465"/>
    </location>
</feature>
<dbReference type="FunFam" id="2.40.50.140:FF:000051">
    <property type="entry name" value="RNA-binding transcriptional accessory protein"/>
    <property type="match status" value="1"/>
</dbReference>
<dbReference type="Pfam" id="PF00575">
    <property type="entry name" value="S1"/>
    <property type="match status" value="4"/>
</dbReference>
<dbReference type="EC" id="1.17.7.4" evidence="5"/>
<dbReference type="PROSITE" id="PS50126">
    <property type="entry name" value="S1"/>
    <property type="match status" value="4"/>
</dbReference>
<dbReference type="InterPro" id="IPR012340">
    <property type="entry name" value="NA-bd_OB-fold"/>
</dbReference>
<feature type="binding site" evidence="5">
    <location>
        <position position="95"/>
    </location>
    <ligand>
        <name>[4Fe-4S] cluster</name>
        <dbReference type="ChEBI" id="CHEBI:49883"/>
    </ligand>
</feature>
<feature type="binding site" evidence="5">
    <location>
        <position position="266"/>
    </location>
    <ligand>
        <name>dimethylallyl diphosphate</name>
        <dbReference type="ChEBI" id="CHEBI:57623"/>
    </ligand>
</feature>
<dbReference type="InterPro" id="IPR003451">
    <property type="entry name" value="LytB/IspH"/>
</dbReference>
<dbReference type="NCBIfam" id="NF005208">
    <property type="entry name" value="PRK06676.1"/>
    <property type="match status" value="1"/>
</dbReference>
<evidence type="ECO:0000259" key="7">
    <source>
        <dbReference type="PROSITE" id="PS50126"/>
    </source>
</evidence>
<dbReference type="GO" id="GO:0005840">
    <property type="term" value="C:ribosome"/>
    <property type="evidence" value="ECO:0007669"/>
    <property type="project" value="UniProtKB-KW"/>
</dbReference>
<keyword evidence="1 5" id="KW-0004">4Fe-4S</keyword>
<dbReference type="CDD" id="cd13944">
    <property type="entry name" value="lytB_ispH"/>
    <property type="match status" value="1"/>
</dbReference>
<feature type="domain" description="S1 motif" evidence="7">
    <location>
        <begin position="571"/>
        <end position="640"/>
    </location>
</feature>
<evidence type="ECO:0000256" key="3">
    <source>
        <dbReference type="ARBA" id="ARBA00023004"/>
    </source>
</evidence>
<dbReference type="AlphaFoldDB" id="A0A928KQF9"/>
<feature type="binding site" evidence="5">
    <location>
        <position position="167"/>
    </location>
    <ligand>
        <name>(2E)-4-hydroxy-3-methylbut-2-enyl diphosphate</name>
        <dbReference type="ChEBI" id="CHEBI:128753"/>
    </ligand>
</feature>
<feature type="binding site" evidence="5">
    <location>
        <position position="266"/>
    </location>
    <ligand>
        <name>isopentenyl diphosphate</name>
        <dbReference type="ChEBI" id="CHEBI:128769"/>
    </ligand>
</feature>
<sequence length="666" mass="72779">MKIRVANSAGFCFGVDRAVQMVFHLLDEGKQVYTLGPIIHNPQIVQELEERGVRIVDTPAQVPPGGTLVIRSHGVARAVQEEICSRGLACADATCPFVRKIHKIVSRACEAGQPVLIAGDASHPEIEGVIGYCTPPPHVFQNAAELQDLLEKHPEFSSRKVCVIAQTTFSLEEWGNCLQILKKVCTNADVFATICNATVLRQSEASDLAQNSDLMLVIGGRHSSNTAKLRDVCAQNCTTYLIEKAEEIPSQAVKKAVSIGITAGASTPASIIKEVLDTMTEIIEGAGLTEQESAESNFEEMLEESLKSLNTDEKVRGVVVGIAPNEIYVDVGRKQAGFVPLSELSADPNAKTEDLVKIGDELDLLIMRTNDQEGTIMLSKKRLDAVKGWETISEAEENETVLTGVVTEVIKGGVIAVTNGVRVFIPASQATASRNDPLDALLKKEVKFRIIEVNRQRRRAVGSIRSVLKDERKELADKFWETAEEGKEFTGVVKSLTAYGAFVDLGGIDGMVHISELSWNRIKHPSEVVNVGDTIEVYIKGLDREKGKISLGYKKDEDNPWEILKKDYPVGTTVEVQVVGLTTFGAFARIIPGIDGLIHISQIADHRIEKPQDALKNGDKVKAKITDIDFDKHRVSLSIRAYLEEQEAETAEDAPAAEDDKPADEE</sequence>
<feature type="binding site" evidence="5">
    <location>
        <position position="266"/>
    </location>
    <ligand>
        <name>(2E)-4-hydroxy-3-methylbut-2-enyl diphosphate</name>
        <dbReference type="ChEBI" id="CHEBI:128753"/>
    </ligand>
</feature>
<evidence type="ECO:0000256" key="6">
    <source>
        <dbReference type="SAM" id="MobiDB-lite"/>
    </source>
</evidence>
<comment type="caution">
    <text evidence="8">The sequence shown here is derived from an EMBL/GenBank/DDBJ whole genome shotgun (WGS) entry which is preliminary data.</text>
</comment>
<evidence type="ECO:0000256" key="1">
    <source>
        <dbReference type="ARBA" id="ARBA00022485"/>
    </source>
</evidence>
<feature type="binding site" evidence="5">
    <location>
        <position position="225"/>
    </location>
    <ligand>
        <name>dimethylallyl diphosphate</name>
        <dbReference type="ChEBI" id="CHEBI:57623"/>
    </ligand>
</feature>
<feature type="binding site" evidence="5">
    <location>
        <position position="224"/>
    </location>
    <ligand>
        <name>(2E)-4-hydroxy-3-methylbut-2-enyl diphosphate</name>
        <dbReference type="ChEBI" id="CHEBI:128753"/>
    </ligand>
</feature>
<dbReference type="GO" id="GO:0016114">
    <property type="term" value="P:terpenoid biosynthetic process"/>
    <property type="evidence" value="ECO:0007669"/>
    <property type="project" value="UniProtKB-UniRule"/>
</dbReference>
<feature type="binding site" evidence="5">
    <location>
        <position position="12"/>
    </location>
    <ligand>
        <name>[4Fe-4S] cluster</name>
        <dbReference type="ChEBI" id="CHEBI:49883"/>
    </ligand>
</feature>
<keyword evidence="3 5" id="KW-0408">Iron</keyword>
<gene>
    <name evidence="5" type="primary">ispH</name>
    <name evidence="8" type="ORF">E7512_04605</name>
</gene>
<feature type="binding site" evidence="5">
    <location>
        <position position="225"/>
    </location>
    <ligand>
        <name>isopentenyl diphosphate</name>
        <dbReference type="ChEBI" id="CHEBI:128769"/>
    </ligand>
</feature>
<proteinExistence type="inferred from homology"/>
<dbReference type="Gene3D" id="2.40.50.140">
    <property type="entry name" value="Nucleic acid-binding proteins"/>
    <property type="match status" value="4"/>
</dbReference>
<evidence type="ECO:0000256" key="4">
    <source>
        <dbReference type="ARBA" id="ARBA00023014"/>
    </source>
</evidence>
<evidence type="ECO:0000313" key="9">
    <source>
        <dbReference type="Proteomes" id="UP000754750"/>
    </source>
</evidence>
<comment type="pathway">
    <text evidence="5">Isoprenoid biosynthesis; dimethylallyl diphosphate biosynthesis; dimethylallyl diphosphate from (2E)-4-hydroxy-3-methylbutenyl diphosphate: step 1/1.</text>
</comment>
<keyword evidence="5 8" id="KW-0560">Oxidoreductase</keyword>
<feature type="domain" description="S1 motif" evidence="7">
    <location>
        <begin position="486"/>
        <end position="554"/>
    </location>
</feature>
<comment type="function">
    <text evidence="5">Catalyzes the conversion of 1-hydroxy-2-methyl-2-(E)-butenyl 4-diphosphate (HMBPP) into a mixture of isopentenyl diphosphate (IPP) and dimethylallyl diphosphate (DMAPP). Acts in the terminal step of the DOXP/MEP pathway for isoprenoid precursor biosynthesis.</text>
</comment>
<comment type="pathway">
    <text evidence="5">Isoprenoid biosynthesis; isopentenyl diphosphate biosynthesis via DXP pathway; isopentenyl diphosphate from 1-deoxy-D-xylulose 5-phosphate: step 6/6.</text>
</comment>
<accession>A0A928KQF9</accession>
<feature type="binding site" evidence="5">
    <location>
        <position position="224"/>
    </location>
    <ligand>
        <name>isopentenyl diphosphate</name>
        <dbReference type="ChEBI" id="CHEBI:128769"/>
    </ligand>
</feature>
<feature type="binding site" evidence="5">
    <location>
        <position position="195"/>
    </location>
    <ligand>
        <name>[4Fe-4S] cluster</name>
        <dbReference type="ChEBI" id="CHEBI:49883"/>
    </ligand>
</feature>
<comment type="catalytic activity">
    <reaction evidence="5">
        <text>isopentenyl diphosphate + 2 oxidized [2Fe-2S]-[ferredoxin] + H2O = (2E)-4-hydroxy-3-methylbut-2-enyl diphosphate + 2 reduced [2Fe-2S]-[ferredoxin] + 2 H(+)</text>
        <dbReference type="Rhea" id="RHEA:24488"/>
        <dbReference type="Rhea" id="RHEA-COMP:10000"/>
        <dbReference type="Rhea" id="RHEA-COMP:10001"/>
        <dbReference type="ChEBI" id="CHEBI:15377"/>
        <dbReference type="ChEBI" id="CHEBI:15378"/>
        <dbReference type="ChEBI" id="CHEBI:33737"/>
        <dbReference type="ChEBI" id="CHEBI:33738"/>
        <dbReference type="ChEBI" id="CHEBI:128753"/>
        <dbReference type="ChEBI" id="CHEBI:128769"/>
        <dbReference type="EC" id="1.17.7.4"/>
    </reaction>
</comment>
<feature type="binding site" evidence="5">
    <location>
        <position position="123"/>
    </location>
    <ligand>
        <name>(2E)-4-hydroxy-3-methylbut-2-enyl diphosphate</name>
        <dbReference type="ChEBI" id="CHEBI:128753"/>
    </ligand>
</feature>
<feature type="binding site" evidence="5">
    <location>
        <position position="40"/>
    </location>
    <ligand>
        <name>isopentenyl diphosphate</name>
        <dbReference type="ChEBI" id="CHEBI:128769"/>
    </ligand>
</feature>
<keyword evidence="8" id="KW-0689">Ribosomal protein</keyword>
<dbReference type="RefSeq" id="WP_326840075.1">
    <property type="nucleotide sequence ID" value="NZ_JBKWRC010000001.1"/>
</dbReference>